<sequence length="210" mass="24501">MAIYGYARVSREVQDLTRQLKALTSVGVEPQNIFKDIGSGKDFNRIEYQKLVNQTLKAGDTLYITSIDRLGRDMKAIEQEYKVITELRQCKLISLDEPFLSSSNDEIMNELLRPILLKFLSWVAERERKEMLNRQKQAYSSMKKDWKGRLISNKTGKVIGRPKKYIDLTKDQRHKVEEWIAGSRSCLSVAKELGISRTTLYRIREEEYTE</sequence>
<dbReference type="InterPro" id="IPR036162">
    <property type="entry name" value="Resolvase-like_N_sf"/>
</dbReference>
<reference evidence="4 5" key="1">
    <citation type="submission" date="2017-05" db="EMBL/GenBank/DDBJ databases">
        <title>Genome sequencing of Fusobacterium nucleatum subsp. polymorphum KCOM 1001 (=ChDC F119).</title>
        <authorList>
            <person name="Kook J.-K."/>
            <person name="Park S.-N."/>
            <person name="Lim Y.K."/>
            <person name="Roh H."/>
        </authorList>
    </citation>
    <scope>NUCLEOTIDE SEQUENCE [LARGE SCALE GENOMIC DNA]</scope>
    <source>
        <strain evidence="4 5">KCOM 1001</strain>
    </source>
</reference>
<dbReference type="InterPro" id="IPR006119">
    <property type="entry name" value="Resolv_N"/>
</dbReference>
<dbReference type="PANTHER" id="PTHR30461:SF2">
    <property type="entry name" value="SERINE RECOMBINASE PINE-RELATED"/>
    <property type="match status" value="1"/>
</dbReference>
<accession>A0A246EFB1</accession>
<evidence type="ECO:0000256" key="2">
    <source>
        <dbReference type="ARBA" id="ARBA00023172"/>
    </source>
</evidence>
<dbReference type="Gene3D" id="1.10.10.60">
    <property type="entry name" value="Homeodomain-like"/>
    <property type="match status" value="1"/>
</dbReference>
<dbReference type="Pfam" id="PF00239">
    <property type="entry name" value="Resolvase"/>
    <property type="match status" value="1"/>
</dbReference>
<dbReference type="Gene3D" id="3.40.50.1390">
    <property type="entry name" value="Resolvase, N-terminal catalytic domain"/>
    <property type="match status" value="1"/>
</dbReference>
<dbReference type="CDD" id="cd03768">
    <property type="entry name" value="SR_ResInv"/>
    <property type="match status" value="1"/>
</dbReference>
<dbReference type="AlphaFoldDB" id="A0A246EFB1"/>
<dbReference type="InterPro" id="IPR050639">
    <property type="entry name" value="SSR_resolvase"/>
</dbReference>
<dbReference type="RefSeq" id="WP_032881630.1">
    <property type="nucleotide sequence ID" value="NZ_NHRT01000003.1"/>
</dbReference>
<dbReference type="GO" id="GO:0000150">
    <property type="term" value="F:DNA strand exchange activity"/>
    <property type="evidence" value="ECO:0007669"/>
    <property type="project" value="InterPro"/>
</dbReference>
<organism evidence="4 5">
    <name type="scientific">Fusobacterium nucleatum subsp. polymorphum</name>
    <name type="common">Fusobacterium polymorphum</name>
    <dbReference type="NCBI Taxonomy" id="76857"/>
    <lineage>
        <taxon>Bacteria</taxon>
        <taxon>Fusobacteriati</taxon>
        <taxon>Fusobacteriota</taxon>
        <taxon>Fusobacteriia</taxon>
        <taxon>Fusobacteriales</taxon>
        <taxon>Fusobacteriaceae</taxon>
        <taxon>Fusobacterium</taxon>
    </lineage>
</organism>
<proteinExistence type="predicted"/>
<protein>
    <recommendedName>
        <fullName evidence="3">Resolvase/invertase-type recombinase catalytic domain-containing protein</fullName>
    </recommendedName>
</protein>
<keyword evidence="1" id="KW-0238">DNA-binding</keyword>
<comment type="caution">
    <text evidence="4">The sequence shown here is derived from an EMBL/GenBank/DDBJ whole genome shotgun (WGS) entry which is preliminary data.</text>
</comment>
<dbReference type="EMBL" id="NHRT01000003">
    <property type="protein sequence ID" value="OWP23732.1"/>
    <property type="molecule type" value="Genomic_DNA"/>
</dbReference>
<evidence type="ECO:0000313" key="4">
    <source>
        <dbReference type="EMBL" id="OWP23732.1"/>
    </source>
</evidence>
<dbReference type="SUPFAM" id="SSF53041">
    <property type="entry name" value="Resolvase-like"/>
    <property type="match status" value="1"/>
</dbReference>
<dbReference type="PROSITE" id="PS51736">
    <property type="entry name" value="RECOMBINASES_3"/>
    <property type="match status" value="1"/>
</dbReference>
<keyword evidence="2" id="KW-0233">DNA recombination</keyword>
<evidence type="ECO:0000256" key="1">
    <source>
        <dbReference type="ARBA" id="ARBA00023125"/>
    </source>
</evidence>
<name>A0A246EFB1_FUSNP</name>
<dbReference type="Proteomes" id="UP000197470">
    <property type="component" value="Unassembled WGS sequence"/>
</dbReference>
<gene>
    <name evidence="4" type="ORF">CA839_12250</name>
</gene>
<evidence type="ECO:0000259" key="3">
    <source>
        <dbReference type="PROSITE" id="PS51736"/>
    </source>
</evidence>
<dbReference type="GO" id="GO:0003677">
    <property type="term" value="F:DNA binding"/>
    <property type="evidence" value="ECO:0007669"/>
    <property type="project" value="UniProtKB-KW"/>
</dbReference>
<dbReference type="SMART" id="SM00857">
    <property type="entry name" value="Resolvase"/>
    <property type="match status" value="1"/>
</dbReference>
<evidence type="ECO:0000313" key="5">
    <source>
        <dbReference type="Proteomes" id="UP000197470"/>
    </source>
</evidence>
<feature type="domain" description="Resolvase/invertase-type recombinase catalytic" evidence="3">
    <location>
        <begin position="2"/>
        <end position="146"/>
    </location>
</feature>
<dbReference type="PANTHER" id="PTHR30461">
    <property type="entry name" value="DNA-INVERTASE FROM LAMBDOID PROPHAGE"/>
    <property type="match status" value="1"/>
</dbReference>